<keyword evidence="3" id="KW-1185">Reference proteome</keyword>
<gene>
    <name evidence="2" type="ORF">KS407_10735</name>
</gene>
<reference evidence="2 3" key="1">
    <citation type="submission" date="2021-06" db="EMBL/GenBank/DDBJ databases">
        <title>Bacillus sp. RD4P76, an endophyte from a halophyte.</title>
        <authorList>
            <person name="Sun J.-Q."/>
        </authorList>
    </citation>
    <scope>NUCLEOTIDE SEQUENCE [LARGE SCALE GENOMIC DNA]</scope>
    <source>
        <strain evidence="2 3">JCM 17098</strain>
    </source>
</reference>
<evidence type="ECO:0000313" key="2">
    <source>
        <dbReference type="EMBL" id="MBU9721910.1"/>
    </source>
</evidence>
<evidence type="ECO:0000313" key="3">
    <source>
        <dbReference type="Proteomes" id="UP000790580"/>
    </source>
</evidence>
<keyword evidence="1" id="KW-0472">Membrane</keyword>
<name>A0ABS6JTL2_9BACI</name>
<sequence>MRIDINLLPEKPKKNYLLITIFGISYGVLMVLLLFGVFYYQSLQREYVQVEQKIDTTVKLQQIVSEQQPEQTTYPRLDRYVYSIEENLVSPTEVLDQLVGELPTGATFVNYDYNIGGSISLSVTFAEKRETSSYLHHLNNLPLVSNVTLNSVNVQSEDDVENYAASFTIQLNMDVAKQITQGVVLTEGEGAE</sequence>
<protein>
    <submittedName>
        <fullName evidence="2">Uncharacterized protein</fullName>
    </submittedName>
</protein>
<comment type="caution">
    <text evidence="2">The sequence shown here is derived from an EMBL/GenBank/DDBJ whole genome shotgun (WGS) entry which is preliminary data.</text>
</comment>
<dbReference type="EMBL" id="JAHQCR010000045">
    <property type="protein sequence ID" value="MBU9721910.1"/>
    <property type="molecule type" value="Genomic_DNA"/>
</dbReference>
<dbReference type="RefSeq" id="WP_088076079.1">
    <property type="nucleotide sequence ID" value="NZ_JAHQCR010000045.1"/>
</dbReference>
<organism evidence="2 3">
    <name type="scientific">Evansella alkalicola</name>
    <dbReference type="NCBI Taxonomy" id="745819"/>
    <lineage>
        <taxon>Bacteria</taxon>
        <taxon>Bacillati</taxon>
        <taxon>Bacillota</taxon>
        <taxon>Bacilli</taxon>
        <taxon>Bacillales</taxon>
        <taxon>Bacillaceae</taxon>
        <taxon>Evansella</taxon>
    </lineage>
</organism>
<evidence type="ECO:0000256" key="1">
    <source>
        <dbReference type="SAM" id="Phobius"/>
    </source>
</evidence>
<dbReference type="Proteomes" id="UP000790580">
    <property type="component" value="Unassembled WGS sequence"/>
</dbReference>
<proteinExistence type="predicted"/>
<keyword evidence="1" id="KW-0812">Transmembrane</keyword>
<accession>A0ABS6JTL2</accession>
<keyword evidence="1" id="KW-1133">Transmembrane helix</keyword>
<feature type="transmembrane region" description="Helical" evidence="1">
    <location>
        <begin position="16"/>
        <end position="40"/>
    </location>
</feature>